<name>A0A381PLF2_9ZZZZ</name>
<gene>
    <name evidence="2" type="ORF">METZ01_LOCUS20719</name>
</gene>
<dbReference type="InterPro" id="IPR041628">
    <property type="entry name" value="ChlI/MoxR_AAA_lid"/>
</dbReference>
<organism evidence="2">
    <name type="scientific">marine metagenome</name>
    <dbReference type="NCBI Taxonomy" id="408172"/>
    <lineage>
        <taxon>unclassified sequences</taxon>
        <taxon>metagenomes</taxon>
        <taxon>ecological metagenomes</taxon>
    </lineage>
</organism>
<feature type="domain" description="ChlI/MoxR AAA lid" evidence="1">
    <location>
        <begin position="1"/>
        <end position="59"/>
    </location>
</feature>
<dbReference type="EMBL" id="UINC01001024">
    <property type="protein sequence ID" value="SUZ67865.1"/>
    <property type="molecule type" value="Genomic_DNA"/>
</dbReference>
<dbReference type="Pfam" id="PF17863">
    <property type="entry name" value="AAA_lid_2"/>
    <property type="match status" value="1"/>
</dbReference>
<feature type="non-terminal residue" evidence="2">
    <location>
        <position position="1"/>
    </location>
</feature>
<dbReference type="PANTHER" id="PTHR42759">
    <property type="entry name" value="MOXR FAMILY PROTEIN"/>
    <property type="match status" value="1"/>
</dbReference>
<proteinExistence type="predicted"/>
<dbReference type="Gene3D" id="1.10.8.80">
    <property type="entry name" value="Magnesium chelatase subunit I, C-Terminal domain"/>
    <property type="match status" value="1"/>
</dbReference>
<evidence type="ECO:0000313" key="2">
    <source>
        <dbReference type="EMBL" id="SUZ67865.1"/>
    </source>
</evidence>
<accession>A0A381PLF2</accession>
<dbReference type="InterPro" id="IPR050764">
    <property type="entry name" value="CbbQ/NirQ/NorQ/GpvN"/>
</dbReference>
<evidence type="ECO:0000259" key="1">
    <source>
        <dbReference type="Pfam" id="PF17863"/>
    </source>
</evidence>
<dbReference type="AlphaFoldDB" id="A0A381PLF2"/>
<reference evidence="2" key="1">
    <citation type="submission" date="2018-05" db="EMBL/GenBank/DDBJ databases">
        <authorList>
            <person name="Lanie J.A."/>
            <person name="Ng W.-L."/>
            <person name="Kazmierczak K.M."/>
            <person name="Andrzejewski T.M."/>
            <person name="Davidsen T.M."/>
            <person name="Wayne K.J."/>
            <person name="Tettelin H."/>
            <person name="Glass J.I."/>
            <person name="Rusch D."/>
            <person name="Podicherti R."/>
            <person name="Tsui H.-C.T."/>
            <person name="Winkler M.E."/>
        </authorList>
    </citation>
    <scope>NUCLEOTIDE SEQUENCE</scope>
</reference>
<dbReference type="PANTHER" id="PTHR42759:SF1">
    <property type="entry name" value="MAGNESIUM-CHELATASE SUBUNIT CHLD"/>
    <property type="match status" value="1"/>
</dbReference>
<protein>
    <recommendedName>
        <fullName evidence="1">ChlI/MoxR AAA lid domain-containing protein</fullName>
    </recommendedName>
</protein>
<sequence length="70" mass="7920">ASPRASINLVLASKANAFFQNRDYVTPEDVKEIAYDVLNHRIILNYEAEAEGVNTREIVMSILNKIEINN</sequence>